<reference evidence="2 3" key="1">
    <citation type="submission" date="2016-01" db="EMBL/GenBank/DDBJ databases">
        <title>The new phylogeny of the genus Mycobacterium.</title>
        <authorList>
            <person name="Tarcisio F."/>
            <person name="Conor M."/>
            <person name="Antonella G."/>
            <person name="Elisabetta G."/>
            <person name="Giulia F.S."/>
            <person name="Sara T."/>
            <person name="Anna F."/>
            <person name="Clotilde B."/>
            <person name="Roberto B."/>
            <person name="Veronica D.S."/>
            <person name="Fabio R."/>
            <person name="Monica P."/>
            <person name="Olivier J."/>
            <person name="Enrico T."/>
            <person name="Nicola S."/>
        </authorList>
    </citation>
    <scope>NUCLEOTIDE SEQUENCE [LARGE SCALE GENOMIC DNA]</scope>
    <source>
        <strain evidence="2 3">ATCC 27353</strain>
    </source>
</reference>
<organism evidence="2 3">
    <name type="scientific">Mycolicibacter engbaekii</name>
    <dbReference type="NCBI Taxonomy" id="188915"/>
    <lineage>
        <taxon>Bacteria</taxon>
        <taxon>Bacillati</taxon>
        <taxon>Actinomycetota</taxon>
        <taxon>Actinomycetes</taxon>
        <taxon>Mycobacteriales</taxon>
        <taxon>Mycobacteriaceae</taxon>
        <taxon>Mycolicibacter</taxon>
    </lineage>
</organism>
<dbReference type="Pfam" id="PF00106">
    <property type="entry name" value="adh_short"/>
    <property type="match status" value="1"/>
</dbReference>
<dbReference type="Gene3D" id="3.40.50.720">
    <property type="entry name" value="NAD(P)-binding Rossmann-like Domain"/>
    <property type="match status" value="1"/>
</dbReference>
<evidence type="ECO:0000313" key="2">
    <source>
        <dbReference type="EMBL" id="ORV47544.1"/>
    </source>
</evidence>
<protein>
    <submittedName>
        <fullName evidence="2">Dehydrogenase</fullName>
    </submittedName>
</protein>
<feature type="domain" description="Ketoreductase" evidence="1">
    <location>
        <begin position="47"/>
        <end position="229"/>
    </location>
</feature>
<dbReference type="EMBL" id="LQOT01000030">
    <property type="protein sequence ID" value="ORV47544.1"/>
    <property type="molecule type" value="Genomic_DNA"/>
</dbReference>
<accession>A0A1X1TSH7</accession>
<keyword evidence="3" id="KW-1185">Reference proteome</keyword>
<evidence type="ECO:0000313" key="3">
    <source>
        <dbReference type="Proteomes" id="UP000193465"/>
    </source>
</evidence>
<dbReference type="STRING" id="188915.AWC02_08695"/>
<dbReference type="PRINTS" id="PR00081">
    <property type="entry name" value="GDHRDH"/>
</dbReference>
<dbReference type="Proteomes" id="UP000193465">
    <property type="component" value="Unassembled WGS sequence"/>
</dbReference>
<dbReference type="PANTHER" id="PTHR44656">
    <property type="entry name" value="DEHYDROGENASE/REDUCTASE SDR FAMILY MEMBER 12"/>
    <property type="match status" value="1"/>
</dbReference>
<proteinExistence type="predicted"/>
<dbReference type="RefSeq" id="WP_085128324.1">
    <property type="nucleotide sequence ID" value="NZ_LQOT01000030.1"/>
</dbReference>
<dbReference type="InterPro" id="IPR057326">
    <property type="entry name" value="KR_dom"/>
</dbReference>
<dbReference type="InterPro" id="IPR002347">
    <property type="entry name" value="SDR_fam"/>
</dbReference>
<dbReference type="InterPro" id="IPR052992">
    <property type="entry name" value="SDR_member_12"/>
</dbReference>
<name>A0A1X1TSH7_9MYCO</name>
<dbReference type="SMART" id="SM00822">
    <property type="entry name" value="PKS_KR"/>
    <property type="match status" value="1"/>
</dbReference>
<gene>
    <name evidence="2" type="ORF">AWC02_08695</name>
</gene>
<dbReference type="SUPFAM" id="SSF51735">
    <property type="entry name" value="NAD(P)-binding Rossmann-fold domains"/>
    <property type="match status" value="1"/>
</dbReference>
<comment type="caution">
    <text evidence="2">The sequence shown here is derived from an EMBL/GenBank/DDBJ whole genome shotgun (WGS) entry which is preliminary data.</text>
</comment>
<dbReference type="PANTHER" id="PTHR44656:SF7">
    <property type="entry name" value="DEHYDROGENASE_REDUCTASE SDR FAMILY MEMBER 12"/>
    <property type="match status" value="1"/>
</dbReference>
<dbReference type="InterPro" id="IPR036291">
    <property type="entry name" value="NAD(P)-bd_dom_sf"/>
</dbReference>
<evidence type="ECO:0000259" key="1">
    <source>
        <dbReference type="SMART" id="SM00822"/>
    </source>
</evidence>
<sequence length="324" mass="34782">MDLGSRGYRLLDSVLDRSVVLGYTRLGYGIRRRAWPGDPAPDALAGKVAMVTGANSGIGKAIAAGLAALGATVLMVGRDAERTERARAELAAENPAADLRVEVCDVADLTTVRQFATGLADRLPRLDVLVHNAGVLPAERTETADGHEITLATHVLGPLLLTELLVPALAASDDPRVILMSSGGMYTQALAADDPEYRSGHYSGVTAYARTKRMQVALTPVLAERWAARGIAVYCMHPGWSDTPGVGTSLPTFQKLTKPLLRTAEQGADTAIWLAATTPAPPTGGFWHDRRQRPEHFLPFTRESREDRDRLWAYCAHAAGLPDS</sequence>
<dbReference type="AlphaFoldDB" id="A0A1X1TSH7"/>